<accession>A0AAE0GXV9</accession>
<comment type="caution">
    <text evidence="1">The sequence shown here is derived from an EMBL/GenBank/DDBJ whole genome shotgun (WGS) entry which is preliminary data.</text>
</comment>
<dbReference type="Proteomes" id="UP001190700">
    <property type="component" value="Unassembled WGS sequence"/>
</dbReference>
<sequence length="422" mass="48035">MMHRRVAMADDGITARTRIAHEALNVVIQVCHRLVLNSRPHVPVVHTYCHRRSRLSKYDQMYACMHATYVLQKITRQRATPTSAHRRYDFNSMAYATTRTDCKFITWCESGADRDTSIGSSDTDTDDDETERAHAELMLRSVEFFREAVYLTLHTPETLENLHVLHLINMPVEDPNITRVTTKLQNCRYLNELVLDGVRTISTSANGPPVTASATIEMASLRTFVARCCGPSVWPMISTYARASALHTLHLQEVHVFWCAGWELAASLRVVRLVRLTSSDVDLYLAVKRLPKLADCSIINCLDALPASDLFDRFLPAWNRTSHATLTVLRVDVYVSWARNPTLRAFIQEHDPCMYRLWSRFYHAFRSNVGSLHMRLCTDIYTIRTTNSEFGYAQNLNDVMADLASGARCCDAIGLTKKRKMG</sequence>
<evidence type="ECO:0000313" key="2">
    <source>
        <dbReference type="Proteomes" id="UP001190700"/>
    </source>
</evidence>
<gene>
    <name evidence="1" type="ORF">CYMTET_6315</name>
</gene>
<reference evidence="1 2" key="1">
    <citation type="journal article" date="2015" name="Genome Biol. Evol.">
        <title>Comparative Genomics of a Bacterivorous Green Alga Reveals Evolutionary Causalities and Consequences of Phago-Mixotrophic Mode of Nutrition.</title>
        <authorList>
            <person name="Burns J.A."/>
            <person name="Paasch A."/>
            <person name="Narechania A."/>
            <person name="Kim E."/>
        </authorList>
    </citation>
    <scope>NUCLEOTIDE SEQUENCE [LARGE SCALE GENOMIC DNA]</scope>
    <source>
        <strain evidence="1 2">PLY_AMNH</strain>
    </source>
</reference>
<protein>
    <submittedName>
        <fullName evidence="1">Uncharacterized protein</fullName>
    </submittedName>
</protein>
<evidence type="ECO:0000313" key="1">
    <source>
        <dbReference type="EMBL" id="KAK3286106.1"/>
    </source>
</evidence>
<organism evidence="1 2">
    <name type="scientific">Cymbomonas tetramitiformis</name>
    <dbReference type="NCBI Taxonomy" id="36881"/>
    <lineage>
        <taxon>Eukaryota</taxon>
        <taxon>Viridiplantae</taxon>
        <taxon>Chlorophyta</taxon>
        <taxon>Pyramimonadophyceae</taxon>
        <taxon>Pyramimonadales</taxon>
        <taxon>Pyramimonadaceae</taxon>
        <taxon>Cymbomonas</taxon>
    </lineage>
</organism>
<keyword evidence="2" id="KW-1185">Reference proteome</keyword>
<dbReference type="AlphaFoldDB" id="A0AAE0GXV9"/>
<dbReference type="SUPFAM" id="SSF52047">
    <property type="entry name" value="RNI-like"/>
    <property type="match status" value="1"/>
</dbReference>
<dbReference type="EMBL" id="LGRX02001488">
    <property type="protein sequence ID" value="KAK3286106.1"/>
    <property type="molecule type" value="Genomic_DNA"/>
</dbReference>
<proteinExistence type="predicted"/>
<name>A0AAE0GXV9_9CHLO</name>